<dbReference type="Pfam" id="PF13649">
    <property type="entry name" value="Methyltransf_25"/>
    <property type="match status" value="1"/>
</dbReference>
<dbReference type="GO" id="GO:0008168">
    <property type="term" value="F:methyltransferase activity"/>
    <property type="evidence" value="ECO:0007669"/>
    <property type="project" value="UniProtKB-KW"/>
</dbReference>
<evidence type="ECO:0000313" key="2">
    <source>
        <dbReference type="EMBL" id="MBP2368552.1"/>
    </source>
</evidence>
<dbReference type="CDD" id="cd02440">
    <property type="entry name" value="AdoMet_MTases"/>
    <property type="match status" value="1"/>
</dbReference>
<feature type="domain" description="Methyltransferase" evidence="1">
    <location>
        <begin position="52"/>
        <end position="148"/>
    </location>
</feature>
<dbReference type="Gene3D" id="3.40.50.150">
    <property type="entry name" value="Vaccinia Virus protein VP39"/>
    <property type="match status" value="1"/>
</dbReference>
<dbReference type="SUPFAM" id="SSF53335">
    <property type="entry name" value="S-adenosyl-L-methionine-dependent methyltransferases"/>
    <property type="match status" value="1"/>
</dbReference>
<gene>
    <name evidence="2" type="ORF">JOF36_004248</name>
</gene>
<dbReference type="RefSeq" id="WP_210029876.1">
    <property type="nucleotide sequence ID" value="NZ_JAGINU010000001.1"/>
</dbReference>
<reference evidence="2 3" key="1">
    <citation type="submission" date="2021-03" db="EMBL/GenBank/DDBJ databases">
        <title>Sequencing the genomes of 1000 actinobacteria strains.</title>
        <authorList>
            <person name="Klenk H.-P."/>
        </authorList>
    </citation>
    <scope>NUCLEOTIDE SEQUENCE [LARGE SCALE GENOMIC DNA]</scope>
    <source>
        <strain evidence="2 3">DSM 45256</strain>
    </source>
</reference>
<accession>A0ABS4VXA8</accession>
<dbReference type="PANTHER" id="PTHR43591">
    <property type="entry name" value="METHYLTRANSFERASE"/>
    <property type="match status" value="1"/>
</dbReference>
<keyword evidence="3" id="KW-1185">Reference proteome</keyword>
<keyword evidence="2" id="KW-0489">Methyltransferase</keyword>
<organism evidence="2 3">
    <name type="scientific">Pseudonocardia parietis</name>
    <dbReference type="NCBI Taxonomy" id="570936"/>
    <lineage>
        <taxon>Bacteria</taxon>
        <taxon>Bacillati</taxon>
        <taxon>Actinomycetota</taxon>
        <taxon>Actinomycetes</taxon>
        <taxon>Pseudonocardiales</taxon>
        <taxon>Pseudonocardiaceae</taxon>
        <taxon>Pseudonocardia</taxon>
    </lineage>
</organism>
<dbReference type="InterPro" id="IPR029063">
    <property type="entry name" value="SAM-dependent_MTases_sf"/>
</dbReference>
<dbReference type="GO" id="GO:0032259">
    <property type="term" value="P:methylation"/>
    <property type="evidence" value="ECO:0007669"/>
    <property type="project" value="UniProtKB-KW"/>
</dbReference>
<dbReference type="InterPro" id="IPR041698">
    <property type="entry name" value="Methyltransf_25"/>
</dbReference>
<keyword evidence="2" id="KW-0808">Transferase</keyword>
<evidence type="ECO:0000313" key="3">
    <source>
        <dbReference type="Proteomes" id="UP001519295"/>
    </source>
</evidence>
<dbReference type="Proteomes" id="UP001519295">
    <property type="component" value="Unassembled WGS sequence"/>
</dbReference>
<protein>
    <submittedName>
        <fullName evidence="2">SAM-dependent methyltransferase</fullName>
    </submittedName>
</protein>
<comment type="caution">
    <text evidence="2">The sequence shown here is derived from an EMBL/GenBank/DDBJ whole genome shotgun (WGS) entry which is preliminary data.</text>
</comment>
<dbReference type="EMBL" id="JAGINU010000001">
    <property type="protein sequence ID" value="MBP2368552.1"/>
    <property type="molecule type" value="Genomic_DNA"/>
</dbReference>
<sequence>MIPTTANAVQRQAWDGETGEFWASNAGRFDRGVAAYNEALLDAAGIVGGRRVLDVGCGTGAITRAAARLAAPTGQARGVDLSTRMLAVARSRAEEEQLGNVSFTRADAQVHPFDPSGVDVVVSRHGTMFFDDPVAAFGNLAAALRPGGSLALLVWQAFDRNPFMHRVLEALTPDRVTPRPPEDGRAGPVSFADPARVREVLGAAGFEEIAIDPVEELMNVGPHPAEALDYLAAQHAGLIADLDPRTRELALERLRDDVVAHHDPERGVGYPSACWLVIARRT</sequence>
<evidence type="ECO:0000259" key="1">
    <source>
        <dbReference type="Pfam" id="PF13649"/>
    </source>
</evidence>
<proteinExistence type="predicted"/>
<name>A0ABS4VXA8_9PSEU</name>